<evidence type="ECO:0000259" key="3">
    <source>
        <dbReference type="Pfam" id="PF00561"/>
    </source>
</evidence>
<evidence type="ECO:0000313" key="7">
    <source>
        <dbReference type="Proteomes" id="UP000065473"/>
    </source>
</evidence>
<evidence type="ECO:0000256" key="1">
    <source>
        <dbReference type="ARBA" id="ARBA00010088"/>
    </source>
</evidence>
<dbReference type="InterPro" id="IPR002410">
    <property type="entry name" value="Peptidase_S33"/>
</dbReference>
<dbReference type="GO" id="GO:0008233">
    <property type="term" value="F:peptidase activity"/>
    <property type="evidence" value="ECO:0007669"/>
    <property type="project" value="InterPro"/>
</dbReference>
<dbReference type="InterPro" id="IPR029058">
    <property type="entry name" value="AB_hydrolase_fold"/>
</dbReference>
<dbReference type="GO" id="GO:0006508">
    <property type="term" value="P:proteolysis"/>
    <property type="evidence" value="ECO:0007669"/>
    <property type="project" value="InterPro"/>
</dbReference>
<evidence type="ECO:0000313" key="4">
    <source>
        <dbReference type="EMBL" id="ALU29951.1"/>
    </source>
</evidence>
<gene>
    <name evidence="4" type="ORF">ATY89_08370</name>
    <name evidence="5" type="ORF">ATZ20_11385</name>
</gene>
<accession>A0A0U3H5F3</accession>
<reference evidence="6 7" key="1">
    <citation type="submission" date="2015-12" db="EMBL/GenBank/DDBJ databases">
        <title>A stable core within a dynamic pangenome in Sulfolobus acidocaldarius.</title>
        <authorList>
            <person name="Anderson R."/>
            <person name="Kouris A."/>
            <person name="Seward C."/>
            <person name="Campbell K."/>
            <person name="Whitaker R."/>
        </authorList>
    </citation>
    <scope>NUCLEOTIDE SEQUENCE [LARGE SCALE GENOMIC DNA]</scope>
    <source>
        <strain evidence="4 7">GG12-C01-09</strain>
        <strain evidence="5 6">NG05B_CO5_07</strain>
    </source>
</reference>
<organism evidence="5 6">
    <name type="scientific">Sulfolobus acidocaldarius</name>
    <dbReference type="NCBI Taxonomy" id="2285"/>
    <lineage>
        <taxon>Archaea</taxon>
        <taxon>Thermoproteota</taxon>
        <taxon>Thermoprotei</taxon>
        <taxon>Sulfolobales</taxon>
        <taxon>Sulfolobaceae</taxon>
        <taxon>Sulfolobus</taxon>
    </lineage>
</organism>
<dbReference type="Gene3D" id="3.40.50.1820">
    <property type="entry name" value="alpha/beta hydrolase"/>
    <property type="match status" value="1"/>
</dbReference>
<comment type="similarity">
    <text evidence="1">Belongs to the peptidase S33 family.</text>
</comment>
<dbReference type="OrthoDB" id="7466at2157"/>
<dbReference type="InterPro" id="IPR000073">
    <property type="entry name" value="AB_hydrolase_1"/>
</dbReference>
<evidence type="ECO:0000313" key="5">
    <source>
        <dbReference type="EMBL" id="ALU32694.1"/>
    </source>
</evidence>
<dbReference type="Proteomes" id="UP000060043">
    <property type="component" value="Chromosome"/>
</dbReference>
<dbReference type="EMBL" id="CP013695">
    <property type="protein sequence ID" value="ALU32694.1"/>
    <property type="molecule type" value="Genomic_DNA"/>
</dbReference>
<dbReference type="EMBL" id="CP013694">
    <property type="protein sequence ID" value="ALU29951.1"/>
    <property type="molecule type" value="Genomic_DNA"/>
</dbReference>
<dbReference type="PANTHER" id="PTHR42886">
    <property type="entry name" value="RE40534P-RELATED"/>
    <property type="match status" value="1"/>
</dbReference>
<evidence type="ECO:0000313" key="6">
    <source>
        <dbReference type="Proteomes" id="UP000060043"/>
    </source>
</evidence>
<proteinExistence type="inferred from homology"/>
<sequence>MSMEIEEGYKNILGLRIYYKLFKANSEKKLITLHGGPGGSHDYLEPLSELSKHGVNVLFYDQFGCGRSEEPKELSKYTVDYGVEELEELRKQIFNDKVVILGHSYGGLLALAYAIKYKENLKGCSLFY</sequence>
<keyword evidence="2" id="KW-0378">Hydrolase</keyword>
<dbReference type="SUPFAM" id="SSF53474">
    <property type="entry name" value="alpha/beta-Hydrolases"/>
    <property type="match status" value="1"/>
</dbReference>
<evidence type="ECO:0000256" key="2">
    <source>
        <dbReference type="ARBA" id="ARBA00022801"/>
    </source>
</evidence>
<dbReference type="Pfam" id="PF00561">
    <property type="entry name" value="Abhydrolase_1"/>
    <property type="match status" value="1"/>
</dbReference>
<dbReference type="Proteomes" id="UP000065473">
    <property type="component" value="Chromosome"/>
</dbReference>
<dbReference type="PANTHER" id="PTHR42886:SF29">
    <property type="entry name" value="PUMMELIG, ISOFORM A"/>
    <property type="match status" value="1"/>
</dbReference>
<dbReference type="PRINTS" id="PR00793">
    <property type="entry name" value="PROAMNOPTASE"/>
</dbReference>
<protein>
    <submittedName>
        <fullName evidence="5">Proline iminopeptidase</fullName>
    </submittedName>
</protein>
<feature type="domain" description="AB hydrolase-1" evidence="3">
    <location>
        <begin position="30"/>
        <end position="124"/>
    </location>
</feature>
<dbReference type="STRING" id="1435377.SUSAZ_09020"/>
<dbReference type="PRINTS" id="PR00111">
    <property type="entry name" value="ABHYDROLASE"/>
</dbReference>
<name>A0A0U3H5F3_9CREN</name>
<dbReference type="AlphaFoldDB" id="A0A0U3H5F3"/>